<sequence length="81" mass="9336">MKKALQSLFFVLYWYLCEITAGQNEARQQKVSKKSNRCCFDEGLLHESGLLKTLFPTDKSFCFLLVLGKEVQAILRYAKPT</sequence>
<comment type="caution">
    <text evidence="1">The sequence shown here is derived from an EMBL/GenBank/DDBJ whole genome shotgun (WGS) entry which is preliminary data.</text>
</comment>
<proteinExistence type="predicted"/>
<organism evidence="1 2">
    <name type="scientific">Streptococcus suis R61</name>
    <dbReference type="NCBI Taxonomy" id="996306"/>
    <lineage>
        <taxon>Bacteria</taxon>
        <taxon>Bacillati</taxon>
        <taxon>Bacillota</taxon>
        <taxon>Bacilli</taxon>
        <taxon>Lactobacillales</taxon>
        <taxon>Streptococcaceae</taxon>
        <taxon>Streptococcus</taxon>
    </lineage>
</organism>
<dbReference type="AlphaFoldDB" id="A0AA87F713"/>
<gene>
    <name evidence="1" type="ORF">SSUR61_1583</name>
</gene>
<evidence type="ECO:0000313" key="2">
    <source>
        <dbReference type="Proteomes" id="UP000004014"/>
    </source>
</evidence>
<dbReference type="Proteomes" id="UP000004014">
    <property type="component" value="Unassembled WGS sequence"/>
</dbReference>
<evidence type="ECO:0000313" key="1">
    <source>
        <dbReference type="EMBL" id="EHC02168.1"/>
    </source>
</evidence>
<reference evidence="1 2" key="1">
    <citation type="submission" date="2011-03" db="EMBL/GenBank/DDBJ databases">
        <title>Deep-sequencing identification of multiple resistance mechanism for the high antibiotic-resistance strain Streptococcus suis R61.</title>
        <authorList>
            <person name="Hu P."/>
            <person name="Yang M."/>
            <person name="Jin M."/>
            <person name="Xiao J."/>
        </authorList>
    </citation>
    <scope>NUCLEOTIDE SEQUENCE [LARGE SCALE GENOMIC DNA]</scope>
    <source>
        <strain evidence="1 2">R61</strain>
    </source>
</reference>
<dbReference type="EMBL" id="AEYY01000041">
    <property type="protein sequence ID" value="EHC02168.1"/>
    <property type="molecule type" value="Genomic_DNA"/>
</dbReference>
<protein>
    <submittedName>
        <fullName evidence="1">Uncharacterized protein</fullName>
    </submittedName>
</protein>
<name>A0AA87F713_STRSU</name>
<accession>A0AA87F713</accession>